<sequence>MYERAPPRLVHDDESMMLRQDRVDGQILSRTPIDGGQFINLLKTNTNKNKDHIKGEIDIFFPLSELEKSKIETLINLDNIESAIVSTSSVLCTYPNPLSMDVIDKVTMAITSNAFFHDTGGKKSSEFFKEWTNFVSNLNKFKMNHPSTSVFYTISRLYEEMTSSNTGFPSLTQEFFLAALHCNIYFFKPPSTPICAYSCSTLQISYVSKGI</sequence>
<proteinExistence type="predicted"/>
<dbReference type="InParanoid" id="D2VCA7"/>
<dbReference type="RefSeq" id="XP_002678461.1">
    <property type="nucleotide sequence ID" value="XM_002678415.1"/>
</dbReference>
<keyword evidence="2" id="KW-1185">Reference proteome</keyword>
<accession>D2VCA7</accession>
<evidence type="ECO:0000313" key="1">
    <source>
        <dbReference type="EMBL" id="EFC45717.1"/>
    </source>
</evidence>
<dbReference type="EMBL" id="GG738862">
    <property type="protein sequence ID" value="EFC45717.1"/>
    <property type="molecule type" value="Genomic_DNA"/>
</dbReference>
<dbReference type="GeneID" id="8857239"/>
<dbReference type="Proteomes" id="UP000006671">
    <property type="component" value="Unassembled WGS sequence"/>
</dbReference>
<evidence type="ECO:0000313" key="2">
    <source>
        <dbReference type="Proteomes" id="UP000006671"/>
    </source>
</evidence>
<dbReference type="KEGG" id="ngr:NAEGRDRAFT_66504"/>
<gene>
    <name evidence="1" type="ORF">NAEGRDRAFT_66504</name>
</gene>
<protein>
    <submittedName>
        <fullName evidence="1">Predicted protein</fullName>
    </submittedName>
</protein>
<organism evidence="2">
    <name type="scientific">Naegleria gruberi</name>
    <name type="common">Amoeba</name>
    <dbReference type="NCBI Taxonomy" id="5762"/>
    <lineage>
        <taxon>Eukaryota</taxon>
        <taxon>Discoba</taxon>
        <taxon>Heterolobosea</taxon>
        <taxon>Tetramitia</taxon>
        <taxon>Eutetramitia</taxon>
        <taxon>Vahlkampfiidae</taxon>
        <taxon>Naegleria</taxon>
    </lineage>
</organism>
<reference evidence="1 2" key="1">
    <citation type="journal article" date="2010" name="Cell">
        <title>The genome of Naegleria gruberi illuminates early eukaryotic versatility.</title>
        <authorList>
            <person name="Fritz-Laylin L.K."/>
            <person name="Prochnik S.E."/>
            <person name="Ginger M.L."/>
            <person name="Dacks J.B."/>
            <person name="Carpenter M.L."/>
            <person name="Field M.C."/>
            <person name="Kuo A."/>
            <person name="Paredez A."/>
            <person name="Chapman J."/>
            <person name="Pham J."/>
            <person name="Shu S."/>
            <person name="Neupane R."/>
            <person name="Cipriano M."/>
            <person name="Mancuso J."/>
            <person name="Tu H."/>
            <person name="Salamov A."/>
            <person name="Lindquist E."/>
            <person name="Shapiro H."/>
            <person name="Lucas S."/>
            <person name="Grigoriev I.V."/>
            <person name="Cande W.Z."/>
            <person name="Fulton C."/>
            <person name="Rokhsar D.S."/>
            <person name="Dawson S.C."/>
        </authorList>
    </citation>
    <scope>NUCLEOTIDE SEQUENCE [LARGE SCALE GENOMIC DNA]</scope>
    <source>
        <strain evidence="1 2">NEG-M</strain>
    </source>
</reference>
<dbReference type="VEuPathDB" id="AmoebaDB:NAEGRDRAFT_66504"/>
<name>D2VCA7_NAEGR</name>
<dbReference type="AlphaFoldDB" id="D2VCA7"/>